<dbReference type="GO" id="GO:0022857">
    <property type="term" value="F:transmembrane transporter activity"/>
    <property type="evidence" value="ECO:0007669"/>
    <property type="project" value="TreeGrafter"/>
</dbReference>
<keyword evidence="3" id="KW-1003">Cell membrane</keyword>
<gene>
    <name evidence="8" type="ORF">L207DRAFT_444776</name>
</gene>
<evidence type="ECO:0000256" key="6">
    <source>
        <dbReference type="ARBA" id="ARBA00023136"/>
    </source>
</evidence>
<feature type="transmembrane region" description="Helical" evidence="7">
    <location>
        <begin position="24"/>
        <end position="49"/>
    </location>
</feature>
<comment type="subcellular location">
    <subcellularLocation>
        <location evidence="1">Cell membrane</location>
        <topology evidence="1">Multi-pass membrane protein</topology>
    </subcellularLocation>
</comment>
<evidence type="ECO:0000256" key="5">
    <source>
        <dbReference type="ARBA" id="ARBA00022989"/>
    </source>
</evidence>
<keyword evidence="5 7" id="KW-1133">Transmembrane helix</keyword>
<keyword evidence="9" id="KW-1185">Reference proteome</keyword>
<feature type="transmembrane region" description="Helical" evidence="7">
    <location>
        <begin position="61"/>
        <end position="81"/>
    </location>
</feature>
<evidence type="ECO:0000256" key="7">
    <source>
        <dbReference type="SAM" id="Phobius"/>
    </source>
</evidence>
<dbReference type="STRING" id="1149755.A0A2J6QUA1"/>
<evidence type="ECO:0000313" key="9">
    <source>
        <dbReference type="Proteomes" id="UP000235786"/>
    </source>
</evidence>
<evidence type="ECO:0000256" key="1">
    <source>
        <dbReference type="ARBA" id="ARBA00004651"/>
    </source>
</evidence>
<name>A0A2J6QUA1_HYAVF</name>
<dbReference type="PANTHER" id="PTHR23502">
    <property type="entry name" value="MAJOR FACILITATOR SUPERFAMILY"/>
    <property type="match status" value="1"/>
</dbReference>
<dbReference type="InterPro" id="IPR036259">
    <property type="entry name" value="MFS_trans_sf"/>
</dbReference>
<dbReference type="SUPFAM" id="SSF103473">
    <property type="entry name" value="MFS general substrate transporter"/>
    <property type="match status" value="1"/>
</dbReference>
<keyword evidence="6 7" id="KW-0472">Membrane</keyword>
<organism evidence="8 9">
    <name type="scientific">Hyaloscypha variabilis (strain UAMH 11265 / GT02V1 / F)</name>
    <name type="common">Meliniomyces variabilis</name>
    <dbReference type="NCBI Taxonomy" id="1149755"/>
    <lineage>
        <taxon>Eukaryota</taxon>
        <taxon>Fungi</taxon>
        <taxon>Dikarya</taxon>
        <taxon>Ascomycota</taxon>
        <taxon>Pezizomycotina</taxon>
        <taxon>Leotiomycetes</taxon>
        <taxon>Helotiales</taxon>
        <taxon>Hyaloscyphaceae</taxon>
        <taxon>Hyaloscypha</taxon>
        <taxon>Hyaloscypha variabilis</taxon>
    </lineage>
</organism>
<keyword evidence="2" id="KW-0813">Transport</keyword>
<proteinExistence type="predicted"/>
<dbReference type="EMBL" id="KZ613971">
    <property type="protein sequence ID" value="PMD29830.1"/>
    <property type="molecule type" value="Genomic_DNA"/>
</dbReference>
<evidence type="ECO:0000256" key="4">
    <source>
        <dbReference type="ARBA" id="ARBA00022692"/>
    </source>
</evidence>
<sequence>GSGIFGFGNVLLSLRCVNYPIDAYFIYVASVMAANAIICSVPGAAFPLFTATMYKHLGIHWVSSIPAFLALICVPFPFEFARYGAAIRKRRIRWMRC</sequence>
<evidence type="ECO:0000256" key="2">
    <source>
        <dbReference type="ARBA" id="ARBA00022448"/>
    </source>
</evidence>
<dbReference type="PANTHER" id="PTHR23502:SF186">
    <property type="entry name" value="MAJOR FACILITATOR SUPERFAMILY (MFS) PROFILE DOMAIN-CONTAINING PROTEIN"/>
    <property type="match status" value="1"/>
</dbReference>
<feature type="non-terminal residue" evidence="8">
    <location>
        <position position="1"/>
    </location>
</feature>
<dbReference type="OrthoDB" id="5296287at2759"/>
<evidence type="ECO:0000313" key="8">
    <source>
        <dbReference type="EMBL" id="PMD29830.1"/>
    </source>
</evidence>
<reference evidence="8 9" key="1">
    <citation type="submission" date="2016-04" db="EMBL/GenBank/DDBJ databases">
        <title>A degradative enzymes factory behind the ericoid mycorrhizal symbiosis.</title>
        <authorList>
            <consortium name="DOE Joint Genome Institute"/>
            <person name="Martino E."/>
            <person name="Morin E."/>
            <person name="Grelet G."/>
            <person name="Kuo A."/>
            <person name="Kohler A."/>
            <person name="Daghino S."/>
            <person name="Barry K."/>
            <person name="Choi C."/>
            <person name="Cichocki N."/>
            <person name="Clum A."/>
            <person name="Copeland A."/>
            <person name="Hainaut M."/>
            <person name="Haridas S."/>
            <person name="Labutti K."/>
            <person name="Lindquist E."/>
            <person name="Lipzen A."/>
            <person name="Khouja H.-R."/>
            <person name="Murat C."/>
            <person name="Ohm R."/>
            <person name="Olson A."/>
            <person name="Spatafora J."/>
            <person name="Veneault-Fourrey C."/>
            <person name="Henrissat B."/>
            <person name="Grigoriev I."/>
            <person name="Martin F."/>
            <person name="Perotto S."/>
        </authorList>
    </citation>
    <scope>NUCLEOTIDE SEQUENCE [LARGE SCALE GENOMIC DNA]</scope>
    <source>
        <strain evidence="8 9">F</strain>
    </source>
</reference>
<dbReference type="AlphaFoldDB" id="A0A2J6QUA1"/>
<keyword evidence="4 7" id="KW-0812">Transmembrane</keyword>
<accession>A0A2J6QUA1</accession>
<dbReference type="GO" id="GO:0005886">
    <property type="term" value="C:plasma membrane"/>
    <property type="evidence" value="ECO:0007669"/>
    <property type="project" value="UniProtKB-SubCell"/>
</dbReference>
<protein>
    <recommendedName>
        <fullName evidence="10">MFS general substrate transporter</fullName>
    </recommendedName>
</protein>
<evidence type="ECO:0008006" key="10">
    <source>
        <dbReference type="Google" id="ProtNLM"/>
    </source>
</evidence>
<dbReference type="Proteomes" id="UP000235786">
    <property type="component" value="Unassembled WGS sequence"/>
</dbReference>
<evidence type="ECO:0000256" key="3">
    <source>
        <dbReference type="ARBA" id="ARBA00022475"/>
    </source>
</evidence>